<feature type="compositionally biased region" description="Low complexity" evidence="2">
    <location>
        <begin position="334"/>
        <end position="345"/>
    </location>
</feature>
<proteinExistence type="predicted"/>
<comment type="caution">
    <text evidence="4">The sequence shown here is derived from an EMBL/GenBank/DDBJ whole genome shotgun (WGS) entry which is preliminary data.</text>
</comment>
<dbReference type="Proteomes" id="UP001215151">
    <property type="component" value="Unassembled WGS sequence"/>
</dbReference>
<evidence type="ECO:0000259" key="3">
    <source>
        <dbReference type="PROSITE" id="PS50157"/>
    </source>
</evidence>
<evidence type="ECO:0000256" key="1">
    <source>
        <dbReference type="PROSITE-ProRule" id="PRU00042"/>
    </source>
</evidence>
<evidence type="ECO:0000313" key="5">
    <source>
        <dbReference type="Proteomes" id="UP001215151"/>
    </source>
</evidence>
<dbReference type="AlphaFoldDB" id="A0AAD7TV90"/>
<protein>
    <recommendedName>
        <fullName evidence="3">C2H2-type domain-containing protein</fullName>
    </recommendedName>
</protein>
<organism evidence="4 5">
    <name type="scientific">Trametes cubensis</name>
    <dbReference type="NCBI Taxonomy" id="1111947"/>
    <lineage>
        <taxon>Eukaryota</taxon>
        <taxon>Fungi</taxon>
        <taxon>Dikarya</taxon>
        <taxon>Basidiomycota</taxon>
        <taxon>Agaricomycotina</taxon>
        <taxon>Agaricomycetes</taxon>
        <taxon>Polyporales</taxon>
        <taxon>Polyporaceae</taxon>
        <taxon>Trametes</taxon>
    </lineage>
</organism>
<dbReference type="EMBL" id="JAPEVG010000139">
    <property type="protein sequence ID" value="KAJ8481349.1"/>
    <property type="molecule type" value="Genomic_DNA"/>
</dbReference>
<dbReference type="InterPro" id="IPR013087">
    <property type="entry name" value="Znf_C2H2_type"/>
</dbReference>
<feature type="region of interest" description="Disordered" evidence="2">
    <location>
        <begin position="250"/>
        <end position="391"/>
    </location>
</feature>
<evidence type="ECO:0000256" key="2">
    <source>
        <dbReference type="SAM" id="MobiDB-lite"/>
    </source>
</evidence>
<keyword evidence="1" id="KW-0479">Metal-binding</keyword>
<dbReference type="PROSITE" id="PS00028">
    <property type="entry name" value="ZINC_FINGER_C2H2_1"/>
    <property type="match status" value="1"/>
</dbReference>
<feature type="region of interest" description="Disordered" evidence="2">
    <location>
        <begin position="1"/>
        <end position="21"/>
    </location>
</feature>
<name>A0AAD7TV90_9APHY</name>
<dbReference type="GO" id="GO:0008270">
    <property type="term" value="F:zinc ion binding"/>
    <property type="evidence" value="ECO:0007669"/>
    <property type="project" value="UniProtKB-KW"/>
</dbReference>
<keyword evidence="1" id="KW-0862">Zinc</keyword>
<feature type="domain" description="C2H2-type" evidence="3">
    <location>
        <begin position="471"/>
        <end position="497"/>
    </location>
</feature>
<feature type="compositionally biased region" description="Polar residues" evidence="2">
    <location>
        <begin position="346"/>
        <end position="356"/>
    </location>
</feature>
<feature type="region of interest" description="Disordered" evidence="2">
    <location>
        <begin position="174"/>
        <end position="230"/>
    </location>
</feature>
<evidence type="ECO:0000313" key="4">
    <source>
        <dbReference type="EMBL" id="KAJ8481349.1"/>
    </source>
</evidence>
<feature type="compositionally biased region" description="Polar residues" evidence="2">
    <location>
        <begin position="203"/>
        <end position="212"/>
    </location>
</feature>
<gene>
    <name evidence="4" type="ORF">ONZ51_g6068</name>
</gene>
<feature type="compositionally biased region" description="Basic and acidic residues" evidence="2">
    <location>
        <begin position="217"/>
        <end position="228"/>
    </location>
</feature>
<dbReference type="SMART" id="SM00355">
    <property type="entry name" value="ZnF_C2H2"/>
    <property type="match status" value="2"/>
</dbReference>
<dbReference type="Gene3D" id="3.30.160.60">
    <property type="entry name" value="Classic Zinc Finger"/>
    <property type="match status" value="1"/>
</dbReference>
<dbReference type="PROSITE" id="PS50157">
    <property type="entry name" value="ZINC_FINGER_C2H2_2"/>
    <property type="match status" value="1"/>
</dbReference>
<accession>A0AAD7TV90</accession>
<reference evidence="4" key="1">
    <citation type="submission" date="2022-11" db="EMBL/GenBank/DDBJ databases">
        <title>Genome Sequence of Cubamyces cubensis.</title>
        <authorList>
            <person name="Buettner E."/>
        </authorList>
    </citation>
    <scope>NUCLEOTIDE SEQUENCE</scope>
    <source>
        <strain evidence="4">MPL-01</strain>
    </source>
</reference>
<sequence length="497" mass="53728">MPSQIRDASPSTSSAPKYERNGQHAIDWDALGEIVLQDCEDGSRQGHITYDAGYDYLSPGSPRTLVDDSSSVFHIGGALDLPLPADTLPFSGLPEWRASAEVVSSFAGDHEVAFTRLENAGCSESVFSESSNELGDVLQDHWGMYTDDEGPLMPFPMDHLDATADSELFPAMSRYPRTPSPPPVIPEDISGSSMTSTPPSSPNLTFNDQKNWSPPCAKEESPAPRSEDVLAETQSAAGLLMLPAAFVSTERTGKRKRDEQENEAVVRPTVPVRRREAKGKLKATLTKPLSADAGGSREGAADSGGAVVEPEASTSMTAAGLTLRRSKRRKVEATSPHSRPSTSTPVASTSNVPEMTSASSPSPSPAPSPAPSASTLDSDPTLVHAPASPTPPVEHIGLVCGLLNEDGTRCYHPLTMVMSQDKDHVNSHKRASPEDRGFRCTYPGCDKSEVQYSTKCNRNKHIFEHHWNYRFPCDVPGCTKDFGREDEIPRHKRTAHR</sequence>
<keyword evidence="1" id="KW-0863">Zinc-finger</keyword>
<keyword evidence="5" id="KW-1185">Reference proteome</keyword>